<dbReference type="SMART" id="SM00046">
    <property type="entry name" value="DAGKc"/>
    <property type="match status" value="1"/>
</dbReference>
<evidence type="ECO:0000313" key="8">
    <source>
        <dbReference type="Proteomes" id="UP001595593"/>
    </source>
</evidence>
<dbReference type="Pfam" id="PF00781">
    <property type="entry name" value="DAGK_cat"/>
    <property type="match status" value="1"/>
</dbReference>
<keyword evidence="4" id="KW-0067">ATP-binding</keyword>
<evidence type="ECO:0000313" key="7">
    <source>
        <dbReference type="EMBL" id="MFC3123532.1"/>
    </source>
</evidence>
<comment type="caution">
    <text evidence="7">The sequence shown here is derived from an EMBL/GenBank/DDBJ whole genome shotgun (WGS) entry which is preliminary data.</text>
</comment>
<name>A0ABV7FXI6_9PROT</name>
<evidence type="ECO:0000256" key="5">
    <source>
        <dbReference type="SAM" id="MobiDB-lite"/>
    </source>
</evidence>
<dbReference type="InterPro" id="IPR001206">
    <property type="entry name" value="Diacylglycerol_kinase_cat_dom"/>
</dbReference>
<proteinExistence type="predicted"/>
<dbReference type="NCBIfam" id="NF009604">
    <property type="entry name" value="PRK13057.1"/>
    <property type="match status" value="1"/>
</dbReference>
<dbReference type="GO" id="GO:0016301">
    <property type="term" value="F:kinase activity"/>
    <property type="evidence" value="ECO:0007669"/>
    <property type="project" value="UniProtKB-KW"/>
</dbReference>
<dbReference type="InterPro" id="IPR017438">
    <property type="entry name" value="ATP-NAD_kinase_N"/>
</dbReference>
<dbReference type="InterPro" id="IPR050187">
    <property type="entry name" value="Lipid_Phosphate_FormReg"/>
</dbReference>
<dbReference type="EMBL" id="JBHRTN010000002">
    <property type="protein sequence ID" value="MFC3123532.1"/>
    <property type="molecule type" value="Genomic_DNA"/>
</dbReference>
<accession>A0ABV7FXI6</accession>
<keyword evidence="2" id="KW-0547">Nucleotide-binding</keyword>
<feature type="domain" description="DAGKc" evidence="6">
    <location>
        <begin position="23"/>
        <end position="151"/>
    </location>
</feature>
<dbReference type="InterPro" id="IPR005218">
    <property type="entry name" value="Diacylglycerol/lipid_kinase"/>
</dbReference>
<dbReference type="SUPFAM" id="SSF111331">
    <property type="entry name" value="NAD kinase/diacylglycerol kinase-like"/>
    <property type="match status" value="1"/>
</dbReference>
<dbReference type="PANTHER" id="PTHR12358:SF54">
    <property type="entry name" value="SPHINGOSINE KINASE RELATED PROTEIN"/>
    <property type="match status" value="1"/>
</dbReference>
<evidence type="ECO:0000259" key="6">
    <source>
        <dbReference type="PROSITE" id="PS50146"/>
    </source>
</evidence>
<evidence type="ECO:0000256" key="1">
    <source>
        <dbReference type="ARBA" id="ARBA00022679"/>
    </source>
</evidence>
<organism evidence="7 8">
    <name type="scientific">Teichococcus globiformis</name>
    <dbReference type="NCBI Taxonomy" id="2307229"/>
    <lineage>
        <taxon>Bacteria</taxon>
        <taxon>Pseudomonadati</taxon>
        <taxon>Pseudomonadota</taxon>
        <taxon>Alphaproteobacteria</taxon>
        <taxon>Acetobacterales</taxon>
        <taxon>Roseomonadaceae</taxon>
        <taxon>Roseomonas</taxon>
    </lineage>
</organism>
<dbReference type="Gene3D" id="2.60.200.40">
    <property type="match status" value="1"/>
</dbReference>
<dbReference type="Gene3D" id="3.40.50.10330">
    <property type="entry name" value="Probable inorganic polyphosphate/atp-NAD kinase, domain 1"/>
    <property type="match status" value="1"/>
</dbReference>
<evidence type="ECO:0000256" key="4">
    <source>
        <dbReference type="ARBA" id="ARBA00022840"/>
    </source>
</evidence>
<keyword evidence="8" id="KW-1185">Reference proteome</keyword>
<dbReference type="Pfam" id="PF19279">
    <property type="entry name" value="YegS_C"/>
    <property type="match status" value="1"/>
</dbReference>
<dbReference type="RefSeq" id="WP_379592500.1">
    <property type="nucleotide sequence ID" value="NZ_JBHRTN010000002.1"/>
</dbReference>
<dbReference type="EC" id="2.7.1.-" evidence="7"/>
<dbReference type="NCBIfam" id="TIGR00147">
    <property type="entry name" value="YegS/Rv2252/BmrU family lipid kinase"/>
    <property type="match status" value="1"/>
</dbReference>
<sequence>MQHQGSRAAAATPEGNPAHQAAPGPKHALLIVNRRARNGGAVIEEALAILQRAGWQLQEVACPEGGNAADAIRAHAGQGAQAVILGGGDGTLNGAAPALIETGLPFGILPLGTANDLARSLFIPPDPVEAARIIAAVAPRPIDLGEVNGIPFFNVASIGFSAELARDLGAEVKKRWGKLGYGIAAFRLLRRSRPFTAWISHDGVEEQVKTIQVSVGNGRHYGGGMTVASNARPDDGKLDVYSLELNHWWRLLALLPYLRTGTHGQWRDVRAFPTQACDVRTRRPMPVNTDGELNTMTPARFRLLPGAVQVFAPSESSEETFF</sequence>
<feature type="region of interest" description="Disordered" evidence="5">
    <location>
        <begin position="1"/>
        <end position="23"/>
    </location>
</feature>
<dbReference type="Proteomes" id="UP001595593">
    <property type="component" value="Unassembled WGS sequence"/>
</dbReference>
<dbReference type="InterPro" id="IPR016064">
    <property type="entry name" value="NAD/diacylglycerol_kinase_sf"/>
</dbReference>
<keyword evidence="3 7" id="KW-0418">Kinase</keyword>
<dbReference type="InterPro" id="IPR045540">
    <property type="entry name" value="YegS/DAGK_C"/>
</dbReference>
<evidence type="ECO:0000256" key="3">
    <source>
        <dbReference type="ARBA" id="ARBA00022777"/>
    </source>
</evidence>
<evidence type="ECO:0000256" key="2">
    <source>
        <dbReference type="ARBA" id="ARBA00022741"/>
    </source>
</evidence>
<dbReference type="PANTHER" id="PTHR12358">
    <property type="entry name" value="SPHINGOSINE KINASE"/>
    <property type="match status" value="1"/>
</dbReference>
<dbReference type="PROSITE" id="PS50146">
    <property type="entry name" value="DAGK"/>
    <property type="match status" value="1"/>
</dbReference>
<keyword evidence="1 7" id="KW-0808">Transferase</keyword>
<gene>
    <name evidence="7" type="ORF">ACFOD4_00550</name>
</gene>
<reference evidence="8" key="1">
    <citation type="journal article" date="2019" name="Int. J. Syst. Evol. Microbiol.">
        <title>The Global Catalogue of Microorganisms (GCM) 10K type strain sequencing project: providing services to taxonomists for standard genome sequencing and annotation.</title>
        <authorList>
            <consortium name="The Broad Institute Genomics Platform"/>
            <consortium name="The Broad Institute Genome Sequencing Center for Infectious Disease"/>
            <person name="Wu L."/>
            <person name="Ma J."/>
        </authorList>
    </citation>
    <scope>NUCLEOTIDE SEQUENCE [LARGE SCALE GENOMIC DNA]</scope>
    <source>
        <strain evidence="8">KCTC 52094</strain>
    </source>
</reference>
<protein>
    <submittedName>
        <fullName evidence="7">Lipid kinase</fullName>
        <ecNumber evidence="7">2.7.1.-</ecNumber>
    </submittedName>
</protein>